<evidence type="ECO:0000256" key="4">
    <source>
        <dbReference type="ARBA" id="ARBA00023014"/>
    </source>
</evidence>
<dbReference type="AlphaFoldDB" id="B6JF21"/>
<dbReference type="EMBL" id="CP002826">
    <property type="protein sequence ID" value="AEI05823.1"/>
    <property type="molecule type" value="Genomic_DNA"/>
</dbReference>
<dbReference type="InterPro" id="IPR029063">
    <property type="entry name" value="SAM-dependent_MTases_sf"/>
</dbReference>
<dbReference type="STRING" id="504832.OCA5_c11040"/>
<keyword evidence="2" id="KW-0809">Transit peptide</keyword>
<keyword evidence="6" id="KW-1185">Reference proteome</keyword>
<gene>
    <name evidence="5" type="ordered locus">OCA5_c11040</name>
</gene>
<keyword evidence="3" id="KW-0408">Iron</keyword>
<dbReference type="GO" id="GO:0008168">
    <property type="term" value="F:methyltransferase activity"/>
    <property type="evidence" value="ECO:0007669"/>
    <property type="project" value="UniProtKB-KW"/>
</dbReference>
<dbReference type="Pfam" id="PF09243">
    <property type="entry name" value="Rsm22"/>
    <property type="match status" value="1"/>
</dbReference>
<dbReference type="Proteomes" id="UP000007730">
    <property type="component" value="Chromosome"/>
</dbReference>
<dbReference type="GO" id="GO:0046872">
    <property type="term" value="F:metal ion binding"/>
    <property type="evidence" value="ECO:0007669"/>
    <property type="project" value="UniProtKB-KW"/>
</dbReference>
<dbReference type="HOGENOM" id="CLU_072591_0_0_5"/>
<dbReference type="SUPFAM" id="SSF53335">
    <property type="entry name" value="S-adenosyl-L-methionine-dependent methyltransferases"/>
    <property type="match status" value="1"/>
</dbReference>
<dbReference type="OrthoDB" id="9799639at2"/>
<keyword evidence="4" id="KW-0411">Iron-sulfur</keyword>
<dbReference type="RefSeq" id="WP_012564120.1">
    <property type="nucleotide sequence ID" value="NC_011386.1"/>
</dbReference>
<protein>
    <submittedName>
        <fullName evidence="5">Putative methylase</fullName>
    </submittedName>
</protein>
<dbReference type="eggNOG" id="COG5459">
    <property type="taxonomic scope" value="Bacteria"/>
</dbReference>
<evidence type="ECO:0000256" key="3">
    <source>
        <dbReference type="ARBA" id="ARBA00023004"/>
    </source>
</evidence>
<organism evidence="5 6">
    <name type="scientific">Afipia carboxidovorans (strain ATCC 49405 / DSM 1227 / KCTC 32145 / OM5)</name>
    <name type="common">Oligotropha carboxidovorans</name>
    <dbReference type="NCBI Taxonomy" id="504832"/>
    <lineage>
        <taxon>Bacteria</taxon>
        <taxon>Pseudomonadati</taxon>
        <taxon>Pseudomonadota</taxon>
        <taxon>Alphaproteobacteria</taxon>
        <taxon>Hyphomicrobiales</taxon>
        <taxon>Nitrobacteraceae</taxon>
        <taxon>Afipia</taxon>
    </lineage>
</organism>
<accession>B6JF21</accession>
<sequence>MSAFDLPADLKAALARKAEGLSRSDAAKRAGTISETYRSGGTSAPIRTEADALAYALTRMPATYAAIAASLNALSERRPDFTPATLLDVGAGPATASWAAARTFDSLTHFVAIDANAALRALACDTVTDSRLAAMRYVEGNVLAGLAAMESADLVIASYVINELGEADRTTLADLMWQKTRDTLLVVEPGTPAGYERILALRAHLIAQGAHVIAPCPHDNACPLTPPDWCHFSQRLARSRAHKQIKGAELPFEDERYSYVALSRTLAPGHISRILSQPTLTKIEVAAKLCTTAGLSRLAVPRRDKAGYAAARRWNWGDAIADKAAE</sequence>
<evidence type="ECO:0000313" key="5">
    <source>
        <dbReference type="EMBL" id="AEI05823.1"/>
    </source>
</evidence>
<reference evidence="5 6" key="1">
    <citation type="journal article" date="2011" name="J. Bacteriol.">
        <title>Complete genome sequences of the chemolithoautotrophic Oligotropha carboxidovorans strains OM4 and OM5.</title>
        <authorList>
            <person name="Volland S."/>
            <person name="Rachinger M."/>
            <person name="Strittmatter A."/>
            <person name="Daniel R."/>
            <person name="Gottschalk G."/>
            <person name="Meyer O."/>
        </authorList>
    </citation>
    <scope>NUCLEOTIDE SEQUENCE [LARGE SCALE GENOMIC DNA]</scope>
    <source>
        <strain evidence="6">ATCC 49405 / DSM 1227 / KCTC 32145 / OM5</strain>
    </source>
</reference>
<name>B6JF21_AFIC5</name>
<dbReference type="Gene3D" id="3.40.50.150">
    <property type="entry name" value="Vaccinia Virus protein VP39"/>
    <property type="match status" value="1"/>
</dbReference>
<keyword evidence="5" id="KW-0808">Transferase</keyword>
<dbReference type="InterPro" id="IPR015324">
    <property type="entry name" value="Ribosomal_Rsm22-like"/>
</dbReference>
<proteinExistence type="predicted"/>
<keyword evidence="1" id="KW-0479">Metal-binding</keyword>
<dbReference type="GO" id="GO:0003735">
    <property type="term" value="F:structural constituent of ribosome"/>
    <property type="evidence" value="ECO:0007669"/>
    <property type="project" value="TreeGrafter"/>
</dbReference>
<dbReference type="PANTHER" id="PTHR13184">
    <property type="entry name" value="37S RIBOSOMAL PROTEIN S22"/>
    <property type="match status" value="1"/>
</dbReference>
<dbReference type="PANTHER" id="PTHR13184:SF5">
    <property type="entry name" value="METHYLTRANSFERASE-LIKE PROTEIN 17, MITOCHONDRIAL"/>
    <property type="match status" value="1"/>
</dbReference>
<dbReference type="GO" id="GO:0032259">
    <property type="term" value="P:methylation"/>
    <property type="evidence" value="ECO:0007669"/>
    <property type="project" value="UniProtKB-KW"/>
</dbReference>
<dbReference type="GO" id="GO:0015935">
    <property type="term" value="C:small ribosomal subunit"/>
    <property type="evidence" value="ECO:0007669"/>
    <property type="project" value="TreeGrafter"/>
</dbReference>
<evidence type="ECO:0000313" key="6">
    <source>
        <dbReference type="Proteomes" id="UP000007730"/>
    </source>
</evidence>
<dbReference type="InterPro" id="IPR052571">
    <property type="entry name" value="Mt_RNA_Methyltransferase"/>
</dbReference>
<dbReference type="KEGG" id="oca:OCAR_6986"/>
<dbReference type="KEGG" id="ocg:OCA5_c11040"/>
<dbReference type="GO" id="GO:0051536">
    <property type="term" value="F:iron-sulfur cluster binding"/>
    <property type="evidence" value="ECO:0007669"/>
    <property type="project" value="UniProtKB-KW"/>
</dbReference>
<keyword evidence="5" id="KW-0489">Methyltransferase</keyword>
<evidence type="ECO:0000256" key="1">
    <source>
        <dbReference type="ARBA" id="ARBA00022723"/>
    </source>
</evidence>
<dbReference type="PATRIC" id="fig|504832.7.peg.1174"/>
<evidence type="ECO:0000256" key="2">
    <source>
        <dbReference type="ARBA" id="ARBA00022946"/>
    </source>
</evidence>
<dbReference type="GO" id="GO:0006412">
    <property type="term" value="P:translation"/>
    <property type="evidence" value="ECO:0007669"/>
    <property type="project" value="InterPro"/>
</dbReference>